<dbReference type="InterPro" id="IPR004476">
    <property type="entry name" value="RNase_II/RNase_R"/>
</dbReference>
<keyword evidence="6" id="KW-0378">Hydrolase</keyword>
<dbReference type="Proteomes" id="UP000245076">
    <property type="component" value="Unassembled WGS sequence"/>
</dbReference>
<dbReference type="OrthoDB" id="9764149at2"/>
<dbReference type="Pfam" id="PF00773">
    <property type="entry name" value="RNB"/>
    <property type="match status" value="1"/>
</dbReference>
<feature type="compositionally biased region" description="Basic and acidic residues" evidence="9">
    <location>
        <begin position="147"/>
        <end position="161"/>
    </location>
</feature>
<dbReference type="GO" id="GO:0006402">
    <property type="term" value="P:mRNA catabolic process"/>
    <property type="evidence" value="ECO:0007669"/>
    <property type="project" value="TreeGrafter"/>
</dbReference>
<keyword evidence="12" id="KW-1185">Reference proteome</keyword>
<dbReference type="SUPFAM" id="SSF50249">
    <property type="entry name" value="Nucleic acid-binding proteins"/>
    <property type="match status" value="3"/>
</dbReference>
<dbReference type="InterPro" id="IPR013223">
    <property type="entry name" value="RNase_B_OB_dom"/>
</dbReference>
<comment type="caution">
    <text evidence="11">The sequence shown here is derived from an EMBL/GenBank/DDBJ whole genome shotgun (WGS) entry which is preliminary data.</text>
</comment>
<dbReference type="SMART" id="SM00955">
    <property type="entry name" value="RNB"/>
    <property type="match status" value="1"/>
</dbReference>
<feature type="compositionally biased region" description="Basic and acidic residues" evidence="9">
    <location>
        <begin position="19"/>
        <end position="52"/>
    </location>
</feature>
<comment type="subcellular location">
    <subcellularLocation>
        <location evidence="2">Cytoplasm</location>
    </subcellularLocation>
</comment>
<keyword evidence="7" id="KW-0269">Exonuclease</keyword>
<dbReference type="InterPro" id="IPR012340">
    <property type="entry name" value="NA-bd_OB-fold"/>
</dbReference>
<evidence type="ECO:0000256" key="8">
    <source>
        <dbReference type="ARBA" id="ARBA00022884"/>
    </source>
</evidence>
<dbReference type="PANTHER" id="PTHR23355:SF9">
    <property type="entry name" value="DIS3-LIKE EXONUCLEASE 2"/>
    <property type="match status" value="1"/>
</dbReference>
<dbReference type="GO" id="GO:0005829">
    <property type="term" value="C:cytosol"/>
    <property type="evidence" value="ECO:0007669"/>
    <property type="project" value="TreeGrafter"/>
</dbReference>
<dbReference type="EC" id="3.1.13.1" evidence="3"/>
<feature type="compositionally biased region" description="Polar residues" evidence="9">
    <location>
        <begin position="119"/>
        <end position="132"/>
    </location>
</feature>
<proteinExistence type="predicted"/>
<dbReference type="NCBIfam" id="TIGR00358">
    <property type="entry name" value="3_prime_RNase"/>
    <property type="match status" value="1"/>
</dbReference>
<evidence type="ECO:0000256" key="5">
    <source>
        <dbReference type="ARBA" id="ARBA00022722"/>
    </source>
</evidence>
<feature type="region of interest" description="Disordered" evidence="9">
    <location>
        <begin position="1"/>
        <end position="161"/>
    </location>
</feature>
<comment type="catalytic activity">
    <reaction evidence="1">
        <text>Exonucleolytic cleavage in the 3'- to 5'-direction to yield nucleoside 5'-phosphates.</text>
        <dbReference type="EC" id="3.1.13.1"/>
    </reaction>
</comment>
<dbReference type="Gene3D" id="2.40.50.140">
    <property type="entry name" value="Nucleic acid-binding proteins"/>
    <property type="match status" value="1"/>
</dbReference>
<dbReference type="RefSeq" id="WP_108929298.1">
    <property type="nucleotide sequence ID" value="NZ_BFAY01000011.1"/>
</dbReference>
<dbReference type="InterPro" id="IPR050180">
    <property type="entry name" value="RNR_Ribonuclease"/>
</dbReference>
<dbReference type="GO" id="GO:0008859">
    <property type="term" value="F:exoribonuclease II activity"/>
    <property type="evidence" value="ECO:0007669"/>
    <property type="project" value="UniProtKB-EC"/>
</dbReference>
<name>A0A2P2D514_9LEPT</name>
<sequence>MTQKKKIVKQIQIKKKTKPKENGEKSKEPIRSRSKESDENDLRKKIREAKEKVSRKKKDHKSSRSKKLEIFPSEQKVSAPSFKKERKDKNKSFKQEIAKKSHEEIPSPKEETNYKKSSYENQNKNPGYSPKSSHNKNESHVPGSKPKFYDRRHGSHDWERENEPGRKLLKFFRSRAGKVLSMQEVNSKFIAHAGQKKGYRREKWEAQEQKRSAEEVLIFFEKEGLIEIQKKNIIVRPNQTLQGTISLSKKGDGFVKLTTGTEVFVPGQYTSSAIQGDFVEILPTGIGRKGKLEGEVVSVLRRGRELYRMKVTEKDYKFIVGTFLDMEGDLKEGFLPRKTLLQDLQDEINVGDVLIVTLKQDSDHEKNLYEAHFVRFESDTKEDTDLMRMLMKYNYTILYPEEVKLEELPDEVDESTVDNWNSRVDLRELKSITIDGEYSKDFDDAISFIEEGKKIRFYVHIADVSHYVQPGSDLDVEAYSRATSVYLGSRVVPMLPPELSENLCSLVAKKNRLAFTVEMEADWSGTIFHAKFYKSIIRVEERYTYNRAEEEIKAGDPNNWIFKMMKFADILRKRRLNSGRVDLNLKETKVVTDSEHNVIEIKPVERLQAHILIEEFMLSANIKVAEYIRKKERPTLYRVHEPMDVEKLEMLNSFLRLNGVKAQLKDTSYESIRQVLQVIEGSPSERLFNISLLRSFMQAYYSGEYLGHWGLGFKDYCHFTSPIRRYPDLVCHRVLESILLFDEEPYSEEDIKVMGLHTSHEERKATDSERDYYKLKACRYLEKTGIKEFTATLVGFKSAVAFVELNNPPVEAVIPAIEFTDEGELQAETDFTFYSKKYTKQYSLGETFPVELDRIDFEEIKIYVKMKKFQKKG</sequence>
<keyword evidence="5" id="KW-0540">Nuclease</keyword>
<protein>
    <recommendedName>
        <fullName evidence="3">exoribonuclease II</fullName>
        <ecNumber evidence="3">3.1.13.1</ecNumber>
    </recommendedName>
</protein>
<reference evidence="11 12" key="1">
    <citation type="submission" date="2018-02" db="EMBL/GenBank/DDBJ databases">
        <title>Novel Leptospira species isolated from soil and water in Japan.</title>
        <authorList>
            <person name="Nakao R."/>
            <person name="Masuzawa T."/>
        </authorList>
    </citation>
    <scope>NUCLEOTIDE SEQUENCE [LARGE SCALE GENOMIC DNA]</scope>
    <source>
        <strain evidence="11 12">E8</strain>
    </source>
</reference>
<evidence type="ECO:0000313" key="12">
    <source>
        <dbReference type="Proteomes" id="UP000245076"/>
    </source>
</evidence>
<feature type="compositionally biased region" description="Basic and acidic residues" evidence="9">
    <location>
        <begin position="82"/>
        <end position="118"/>
    </location>
</feature>
<evidence type="ECO:0000256" key="9">
    <source>
        <dbReference type="SAM" id="MobiDB-lite"/>
    </source>
</evidence>
<dbReference type="Pfam" id="PF08206">
    <property type="entry name" value="OB_RNB"/>
    <property type="match status" value="1"/>
</dbReference>
<gene>
    <name evidence="11" type="ORF">LPTSP1_27380</name>
</gene>
<dbReference type="InterPro" id="IPR001900">
    <property type="entry name" value="RNase_II/R"/>
</dbReference>
<organism evidence="11 12">
    <name type="scientific">Leptospira johnsonii</name>
    <dbReference type="NCBI Taxonomy" id="1917820"/>
    <lineage>
        <taxon>Bacteria</taxon>
        <taxon>Pseudomonadati</taxon>
        <taxon>Spirochaetota</taxon>
        <taxon>Spirochaetia</taxon>
        <taxon>Leptospirales</taxon>
        <taxon>Leptospiraceae</taxon>
        <taxon>Leptospira</taxon>
    </lineage>
</organism>
<evidence type="ECO:0000313" key="11">
    <source>
        <dbReference type="EMBL" id="GBF39734.1"/>
    </source>
</evidence>
<evidence type="ECO:0000256" key="2">
    <source>
        <dbReference type="ARBA" id="ARBA00004496"/>
    </source>
</evidence>
<dbReference type="PANTHER" id="PTHR23355">
    <property type="entry name" value="RIBONUCLEASE"/>
    <property type="match status" value="1"/>
</dbReference>
<evidence type="ECO:0000256" key="3">
    <source>
        <dbReference type="ARBA" id="ARBA00012163"/>
    </source>
</evidence>
<evidence type="ECO:0000256" key="4">
    <source>
        <dbReference type="ARBA" id="ARBA00022490"/>
    </source>
</evidence>
<evidence type="ECO:0000256" key="7">
    <source>
        <dbReference type="ARBA" id="ARBA00022839"/>
    </source>
</evidence>
<evidence type="ECO:0000259" key="10">
    <source>
        <dbReference type="SMART" id="SM00955"/>
    </source>
</evidence>
<dbReference type="GO" id="GO:0003723">
    <property type="term" value="F:RNA binding"/>
    <property type="evidence" value="ECO:0007669"/>
    <property type="project" value="UniProtKB-KW"/>
</dbReference>
<feature type="domain" description="RNB" evidence="10">
    <location>
        <begin position="423"/>
        <end position="741"/>
    </location>
</feature>
<keyword evidence="4" id="KW-0963">Cytoplasm</keyword>
<evidence type="ECO:0000256" key="1">
    <source>
        <dbReference type="ARBA" id="ARBA00001849"/>
    </source>
</evidence>
<dbReference type="AlphaFoldDB" id="A0A2P2D514"/>
<feature type="compositionally biased region" description="Basic residues" evidence="9">
    <location>
        <begin position="1"/>
        <end position="18"/>
    </location>
</feature>
<accession>A0A2P2D514</accession>
<dbReference type="EMBL" id="BFAY01000011">
    <property type="protein sequence ID" value="GBF39734.1"/>
    <property type="molecule type" value="Genomic_DNA"/>
</dbReference>
<evidence type="ECO:0000256" key="6">
    <source>
        <dbReference type="ARBA" id="ARBA00022801"/>
    </source>
</evidence>
<feature type="compositionally biased region" description="Basic residues" evidence="9">
    <location>
        <begin position="53"/>
        <end position="65"/>
    </location>
</feature>
<keyword evidence="8" id="KW-0694">RNA-binding</keyword>